<name>A0A1B7MUH6_9AGAM</name>
<accession>A0A1B7MUH6</accession>
<feature type="chain" id="PRO_5008597560" description="Secreted protein" evidence="1">
    <location>
        <begin position="23"/>
        <end position="77"/>
    </location>
</feature>
<evidence type="ECO:0008006" key="4">
    <source>
        <dbReference type="Google" id="ProtNLM"/>
    </source>
</evidence>
<gene>
    <name evidence="2" type="ORF">K503DRAFT_315642</name>
</gene>
<evidence type="ECO:0000256" key="1">
    <source>
        <dbReference type="SAM" id="SignalP"/>
    </source>
</evidence>
<sequence length="77" mass="8388">MISSRVPKLCGVLCVCLDGTLCAELGLYRHAHFVVCAVFNAIPSPRNIECTGRTMKLLPSTILLVSTLCELHGFRVV</sequence>
<feature type="signal peptide" evidence="1">
    <location>
        <begin position="1"/>
        <end position="22"/>
    </location>
</feature>
<dbReference type="InParanoid" id="A0A1B7MUH6"/>
<protein>
    <recommendedName>
        <fullName evidence="4">Secreted protein</fullName>
    </recommendedName>
</protein>
<proteinExistence type="predicted"/>
<reference evidence="2 3" key="1">
    <citation type="submission" date="2016-06" db="EMBL/GenBank/DDBJ databases">
        <title>Comparative genomics of the ectomycorrhizal sister species Rhizopogon vinicolor and Rhizopogon vesiculosus (Basidiomycota: Boletales) reveals a divergence of the mating type B locus.</title>
        <authorList>
            <consortium name="DOE Joint Genome Institute"/>
            <person name="Mujic A.B."/>
            <person name="Kuo A."/>
            <person name="Tritt A."/>
            <person name="Lipzen A."/>
            <person name="Chen C."/>
            <person name="Johnson J."/>
            <person name="Sharma A."/>
            <person name="Barry K."/>
            <person name="Grigoriev I.V."/>
            <person name="Spatafora J.W."/>
        </authorList>
    </citation>
    <scope>NUCLEOTIDE SEQUENCE [LARGE SCALE GENOMIC DNA]</scope>
    <source>
        <strain evidence="2 3">AM-OR11-026</strain>
    </source>
</reference>
<dbReference type="AlphaFoldDB" id="A0A1B7MUH6"/>
<dbReference type="EMBL" id="KV448429">
    <property type="protein sequence ID" value="OAX36274.1"/>
    <property type="molecule type" value="Genomic_DNA"/>
</dbReference>
<keyword evidence="1" id="KW-0732">Signal</keyword>
<keyword evidence="3" id="KW-1185">Reference proteome</keyword>
<dbReference type="Proteomes" id="UP000092154">
    <property type="component" value="Unassembled WGS sequence"/>
</dbReference>
<evidence type="ECO:0000313" key="3">
    <source>
        <dbReference type="Proteomes" id="UP000092154"/>
    </source>
</evidence>
<evidence type="ECO:0000313" key="2">
    <source>
        <dbReference type="EMBL" id="OAX36274.1"/>
    </source>
</evidence>
<organism evidence="2 3">
    <name type="scientific">Rhizopogon vinicolor AM-OR11-026</name>
    <dbReference type="NCBI Taxonomy" id="1314800"/>
    <lineage>
        <taxon>Eukaryota</taxon>
        <taxon>Fungi</taxon>
        <taxon>Dikarya</taxon>
        <taxon>Basidiomycota</taxon>
        <taxon>Agaricomycotina</taxon>
        <taxon>Agaricomycetes</taxon>
        <taxon>Agaricomycetidae</taxon>
        <taxon>Boletales</taxon>
        <taxon>Suillineae</taxon>
        <taxon>Rhizopogonaceae</taxon>
        <taxon>Rhizopogon</taxon>
    </lineage>
</organism>